<feature type="transmembrane region" description="Helical" evidence="12">
    <location>
        <begin position="189"/>
        <end position="211"/>
    </location>
</feature>
<dbReference type="Pfam" id="PF03798">
    <property type="entry name" value="TRAM_LAG1_CLN8"/>
    <property type="match status" value="1"/>
</dbReference>
<evidence type="ECO:0000256" key="11">
    <source>
        <dbReference type="SAM" id="MobiDB-lite"/>
    </source>
</evidence>
<feature type="region of interest" description="Disordered" evidence="11">
    <location>
        <begin position="1"/>
        <end position="31"/>
    </location>
</feature>
<evidence type="ECO:0000256" key="12">
    <source>
        <dbReference type="SAM" id="Phobius"/>
    </source>
</evidence>
<dbReference type="OrthoDB" id="3053196at2759"/>
<keyword evidence="5" id="KW-0256">Endoplasmic reticulum</keyword>
<dbReference type="GO" id="GO:0005789">
    <property type="term" value="C:endoplasmic reticulum membrane"/>
    <property type="evidence" value="ECO:0007669"/>
    <property type="project" value="UniProtKB-SubCell"/>
</dbReference>
<evidence type="ECO:0000256" key="5">
    <source>
        <dbReference type="ARBA" id="ARBA00022824"/>
    </source>
</evidence>
<dbReference type="AlphaFoldDB" id="G8BQP1"/>
<dbReference type="HOGENOM" id="CLU_028277_4_0_1"/>
<dbReference type="STRING" id="1071381.G8BQP1"/>
<dbReference type="PROSITE" id="PS50922">
    <property type="entry name" value="TLC"/>
    <property type="match status" value="1"/>
</dbReference>
<organism evidence="14 15">
    <name type="scientific">Tetrapisispora phaffii (strain ATCC 24235 / CBS 4417 / NBRC 1672 / NRRL Y-8282 / UCD 70-5)</name>
    <name type="common">Yeast</name>
    <name type="synonym">Fabospora phaffii</name>
    <dbReference type="NCBI Taxonomy" id="1071381"/>
    <lineage>
        <taxon>Eukaryota</taxon>
        <taxon>Fungi</taxon>
        <taxon>Dikarya</taxon>
        <taxon>Ascomycota</taxon>
        <taxon>Saccharomycotina</taxon>
        <taxon>Saccharomycetes</taxon>
        <taxon>Saccharomycetales</taxon>
        <taxon>Saccharomycetaceae</taxon>
        <taxon>Tetrapisispora</taxon>
    </lineage>
</organism>
<comment type="subcellular location">
    <subcellularLocation>
        <location evidence="1">Endoplasmic reticulum membrane</location>
        <topology evidence="1">Multi-pass membrane protein</topology>
    </subcellularLocation>
</comment>
<evidence type="ECO:0000259" key="13">
    <source>
        <dbReference type="PROSITE" id="PS50922"/>
    </source>
</evidence>
<dbReference type="GO" id="GO:0046513">
    <property type="term" value="P:ceramide biosynthetic process"/>
    <property type="evidence" value="ECO:0007669"/>
    <property type="project" value="InterPro"/>
</dbReference>
<name>G8BQP1_TETPH</name>
<keyword evidence="10" id="KW-0175">Coiled coil</keyword>
<evidence type="ECO:0000256" key="7">
    <source>
        <dbReference type="ARBA" id="ARBA00023136"/>
    </source>
</evidence>
<keyword evidence="8" id="KW-0325">Glycoprotein</keyword>
<evidence type="ECO:0000256" key="9">
    <source>
        <dbReference type="PROSITE-ProRule" id="PRU00205"/>
    </source>
</evidence>
<dbReference type="eggNOG" id="KOG1607">
    <property type="taxonomic scope" value="Eukaryota"/>
</dbReference>
<feature type="coiled-coil region" evidence="10">
    <location>
        <begin position="47"/>
        <end position="74"/>
    </location>
</feature>
<gene>
    <name evidence="14" type="primary">TPHA0C04030</name>
    <name evidence="14" type="ordered locus">TPHA_0C04030</name>
</gene>
<dbReference type="InterPro" id="IPR006634">
    <property type="entry name" value="TLC-dom"/>
</dbReference>
<dbReference type="SMART" id="SM00724">
    <property type="entry name" value="TLC"/>
    <property type="match status" value="1"/>
</dbReference>
<dbReference type="PIRSF" id="PIRSF005225">
    <property type="entry name" value="LAG1_LAC1"/>
    <property type="match status" value="1"/>
</dbReference>
<evidence type="ECO:0000256" key="10">
    <source>
        <dbReference type="SAM" id="Coils"/>
    </source>
</evidence>
<feature type="transmembrane region" description="Helical" evidence="12">
    <location>
        <begin position="261"/>
        <end position="291"/>
    </location>
</feature>
<dbReference type="KEGG" id="tpf:TPHA_0C04030"/>
<evidence type="ECO:0000313" key="15">
    <source>
        <dbReference type="Proteomes" id="UP000005666"/>
    </source>
</evidence>
<dbReference type="RefSeq" id="XP_003684987.1">
    <property type="nucleotide sequence ID" value="XM_003684939.1"/>
</dbReference>
<keyword evidence="3" id="KW-0808">Transferase</keyword>
<evidence type="ECO:0000256" key="6">
    <source>
        <dbReference type="ARBA" id="ARBA00022989"/>
    </source>
</evidence>
<dbReference type="Proteomes" id="UP000005666">
    <property type="component" value="Chromosome 3"/>
</dbReference>
<feature type="transmembrane region" description="Helical" evidence="12">
    <location>
        <begin position="365"/>
        <end position="389"/>
    </location>
</feature>
<evidence type="ECO:0000256" key="1">
    <source>
        <dbReference type="ARBA" id="ARBA00004477"/>
    </source>
</evidence>
<keyword evidence="7 9" id="KW-0472">Membrane</keyword>
<dbReference type="PANTHER" id="PTHR12560:SF11">
    <property type="entry name" value="CERAMIDE SYNTHASE LAC1-RELATED"/>
    <property type="match status" value="1"/>
</dbReference>
<dbReference type="InterPro" id="IPR016439">
    <property type="entry name" value="Lag1/Lac1-like"/>
</dbReference>
<dbReference type="EMBL" id="HE612858">
    <property type="protein sequence ID" value="CCE62553.1"/>
    <property type="molecule type" value="Genomic_DNA"/>
</dbReference>
<evidence type="ECO:0000256" key="2">
    <source>
        <dbReference type="ARBA" id="ARBA00009808"/>
    </source>
</evidence>
<evidence type="ECO:0000256" key="8">
    <source>
        <dbReference type="ARBA" id="ARBA00023180"/>
    </source>
</evidence>
<accession>G8BQP1</accession>
<feature type="region of interest" description="Disordered" evidence="11">
    <location>
        <begin position="400"/>
        <end position="424"/>
    </location>
</feature>
<comment type="similarity">
    <text evidence="2">Belongs to the sphingosine N-acyltransferase family.</text>
</comment>
<protein>
    <recommendedName>
        <fullName evidence="13">TLC domain-containing protein</fullName>
    </recommendedName>
</protein>
<evidence type="ECO:0000256" key="3">
    <source>
        <dbReference type="ARBA" id="ARBA00022679"/>
    </source>
</evidence>
<keyword evidence="6 12" id="KW-1133">Transmembrane helix</keyword>
<feature type="transmembrane region" description="Helical" evidence="12">
    <location>
        <begin position="144"/>
        <end position="168"/>
    </location>
</feature>
<dbReference type="GO" id="GO:0050291">
    <property type="term" value="F:sphingosine N-acyltransferase activity"/>
    <property type="evidence" value="ECO:0007669"/>
    <property type="project" value="InterPro"/>
</dbReference>
<dbReference type="OMA" id="HVLNLKI"/>
<feature type="transmembrane region" description="Helical" evidence="12">
    <location>
        <begin position="231"/>
        <end position="249"/>
    </location>
</feature>
<feature type="transmembrane region" description="Helical" evidence="12">
    <location>
        <begin position="91"/>
        <end position="109"/>
    </location>
</feature>
<sequence length="424" mass="49902">MSDDKGTNHHDNGDNMSLKPVVKTRSRRTSSVGNINLGDTISSISTMKLTKEQKLASKERLKELNRNIDNNDKDLARKIWLSYLEINYRRVWLTPLLILLIVYFAYYTSGNKTESNPLYQFINISYQVGDTDQYGKGIKDLSFVAFHMVFFTFLREFLMDAIIKPITINKLKITKTHKVKRIMEQVYSIIYYGTSGPFGIYIMYHSDLWLFKTETMYATYPNFYNSYLYKFFYLGQASFWAQQACVLVLQLEKPRKDYNELIFHHVVTLLLIWSSYVFHFTRMGLAIYITMDVSDLFLSLSKLSNYLELGCTPVIFFIFIAVWVYLRHIVNIKILWSVLTEFRTVGSYTLNFATSQYKCWISLPIVFTLIAALQLVNLYWLFLIFRILYRLIWLDIQKDERSESSSEDEDTPSSEFHSESKEDI</sequence>
<feature type="transmembrane region" description="Helical" evidence="12">
    <location>
        <begin position="303"/>
        <end position="326"/>
    </location>
</feature>
<evidence type="ECO:0000313" key="14">
    <source>
        <dbReference type="EMBL" id="CCE62553.1"/>
    </source>
</evidence>
<dbReference type="PANTHER" id="PTHR12560">
    <property type="entry name" value="LONGEVITY ASSURANCE FACTOR 1 LAG1"/>
    <property type="match status" value="1"/>
</dbReference>
<keyword evidence="15" id="KW-1185">Reference proteome</keyword>
<feature type="compositionally biased region" description="Basic and acidic residues" evidence="11">
    <location>
        <begin position="1"/>
        <end position="13"/>
    </location>
</feature>
<dbReference type="GeneID" id="11533973"/>
<proteinExistence type="inferred from homology"/>
<evidence type="ECO:0000256" key="4">
    <source>
        <dbReference type="ARBA" id="ARBA00022692"/>
    </source>
</evidence>
<keyword evidence="4 9" id="KW-0812">Transmembrane</keyword>
<reference evidence="14 15" key="1">
    <citation type="journal article" date="2011" name="Proc. Natl. Acad. Sci. U.S.A.">
        <title>Evolutionary erosion of yeast sex chromosomes by mating-type switching accidents.</title>
        <authorList>
            <person name="Gordon J.L."/>
            <person name="Armisen D."/>
            <person name="Proux-Wera E."/>
            <person name="Oheigeartaigh S.S."/>
            <person name="Byrne K.P."/>
            <person name="Wolfe K.H."/>
        </authorList>
    </citation>
    <scope>NUCLEOTIDE SEQUENCE [LARGE SCALE GENOMIC DNA]</scope>
    <source>
        <strain evidence="15">ATCC 24235 / CBS 4417 / NBRC 1672 / NRRL Y-8282 / UCD 70-5</strain>
    </source>
</reference>
<feature type="domain" description="TLC" evidence="13">
    <location>
        <begin position="177"/>
        <end position="393"/>
    </location>
</feature>